<dbReference type="OrthoDB" id="7876907at2"/>
<sequence>MRLNLPLLARLRRGFAVGPGFVPALVSGLLVVALLLSGAVPQGMMRVADAYGQRLVLCTLDGPHDIWMRPDGSLQDRAPAPGQNRDTGKCLPVVLALAAVQPDLGDLHRRVDFARFRPVLRAAARIRPPLRLAPEPRAPPSGLRLS</sequence>
<dbReference type="RefSeq" id="WP_013066766.1">
    <property type="nucleotide sequence ID" value="NC_014034.1"/>
</dbReference>
<dbReference type="KEGG" id="rcp:RCAP_rcc01027"/>
<dbReference type="EMBL" id="CP001312">
    <property type="protein sequence ID" value="ADE84787.1"/>
    <property type="molecule type" value="Genomic_DNA"/>
</dbReference>
<evidence type="ECO:0000313" key="3">
    <source>
        <dbReference type="Proteomes" id="UP000002361"/>
    </source>
</evidence>
<organism evidence="2 3">
    <name type="scientific">Rhodobacter capsulatus (strain ATCC BAA-309 / NBRC 16581 / SB1003)</name>
    <dbReference type="NCBI Taxonomy" id="272942"/>
    <lineage>
        <taxon>Bacteria</taxon>
        <taxon>Pseudomonadati</taxon>
        <taxon>Pseudomonadota</taxon>
        <taxon>Alphaproteobacteria</taxon>
        <taxon>Rhodobacterales</taxon>
        <taxon>Rhodobacter group</taxon>
        <taxon>Rhodobacter</taxon>
    </lineage>
</organism>
<evidence type="ECO:0008006" key="4">
    <source>
        <dbReference type="Google" id="ProtNLM"/>
    </source>
</evidence>
<keyword evidence="3" id="KW-1185">Reference proteome</keyword>
<name>D5AQY1_RHOCB</name>
<protein>
    <recommendedName>
        <fullName evidence="4">DUF2946 domain-containing protein</fullName>
    </recommendedName>
</protein>
<dbReference type="Proteomes" id="UP000002361">
    <property type="component" value="Chromosome"/>
</dbReference>
<dbReference type="HOGENOM" id="CLU_1999853_0_0_5"/>
<evidence type="ECO:0000256" key="1">
    <source>
        <dbReference type="SAM" id="Phobius"/>
    </source>
</evidence>
<proteinExistence type="predicted"/>
<dbReference type="GeneID" id="31489955"/>
<gene>
    <name evidence="2" type="ordered locus">RCAP_rcc01027</name>
</gene>
<keyword evidence="1" id="KW-0472">Membrane</keyword>
<dbReference type="STRING" id="272942.RCAP_rcc01027"/>
<evidence type="ECO:0000313" key="2">
    <source>
        <dbReference type="EMBL" id="ADE84787.1"/>
    </source>
</evidence>
<accession>D5AQY1</accession>
<dbReference type="AlphaFoldDB" id="D5AQY1"/>
<reference key="1">
    <citation type="submission" date="2008-12" db="EMBL/GenBank/DDBJ databases">
        <title>Complete genome sequence of Rhodobacter capsulatus SB1003.</title>
        <authorList>
            <person name="Strnad H."/>
            <person name="Lapidus A."/>
            <person name="Vlcek C."/>
            <person name="Ulbrich P."/>
            <person name="Paces J."/>
            <person name="Maltsev N."/>
            <person name="Kumar V."/>
            <person name="Kogan Y."/>
            <person name="Milgram A."/>
            <person name="Rebrekov D."/>
            <person name="Mazur M."/>
            <person name="Cox R."/>
            <person name="Kyrpides N."/>
            <person name="Kolar M."/>
            <person name="Sachova J."/>
            <person name="Ridl J."/>
            <person name="Ivanova N."/>
            <person name="Kapatral V."/>
            <person name="Los T."/>
            <person name="Lykidis A."/>
            <person name="Mikhailova N."/>
            <person name="Reznik G."/>
            <person name="Vasieva O."/>
            <person name="Fonstein M."/>
            <person name="Paces V."/>
            <person name="Haselkorn R."/>
        </authorList>
    </citation>
    <scope>NUCLEOTIDE SEQUENCE</scope>
    <source>
        <strain>SB1003</strain>
    </source>
</reference>
<reference evidence="2 3" key="2">
    <citation type="journal article" date="2010" name="J. Bacteriol.">
        <title>Complete genome sequence of the photosynthetic purple nonsulfur bacterium Rhodobacter capsulatus SB 1003.</title>
        <authorList>
            <person name="Strnad H."/>
            <person name="Lapidus A."/>
            <person name="Paces J."/>
            <person name="Ulbrich P."/>
            <person name="Vlcek C."/>
            <person name="Paces V."/>
            <person name="Haselkorn R."/>
        </authorList>
    </citation>
    <scope>NUCLEOTIDE SEQUENCE [LARGE SCALE GENOMIC DNA]</scope>
    <source>
        <strain evidence="3">ATCC BAA-309 / NBRC 16581 / SB1003</strain>
    </source>
</reference>
<feature type="transmembrane region" description="Helical" evidence="1">
    <location>
        <begin position="20"/>
        <end position="40"/>
    </location>
</feature>
<keyword evidence="1" id="KW-0812">Transmembrane</keyword>
<keyword evidence="1" id="KW-1133">Transmembrane helix</keyword>